<name>A0A4C1TT88_EUMVA</name>
<reference evidence="1 2" key="1">
    <citation type="journal article" date="2019" name="Commun. Biol.">
        <title>The bagworm genome reveals a unique fibroin gene that provides high tensile strength.</title>
        <authorList>
            <person name="Kono N."/>
            <person name="Nakamura H."/>
            <person name="Ohtoshi R."/>
            <person name="Tomita M."/>
            <person name="Numata K."/>
            <person name="Arakawa K."/>
        </authorList>
    </citation>
    <scope>NUCLEOTIDE SEQUENCE [LARGE SCALE GENOMIC DNA]</scope>
</reference>
<dbReference type="Proteomes" id="UP000299102">
    <property type="component" value="Unassembled WGS sequence"/>
</dbReference>
<proteinExistence type="predicted"/>
<keyword evidence="2" id="KW-1185">Reference proteome</keyword>
<sequence>MCYTPKFLWDAFEGGLMRTIVMGLNMGICEAKQKEEKKDLLIGYLMRYEKVGHYSMHSSVAGQPLDRRDLLIVTTGGKPISSGQRDGPNKRCKVNYPFSRCLGEFERSRVVCSVRTKSVRFSEPSARSKNHVSHTQLKSIRLHKETHRVHCVQIGEATAAAGCDDARSWRGRGARAGALCLAPLPLGLISETFPGAGSEYVPFGAYRTRELCVFARTQSEGVTSISCALRILNSPKPISYNINVLRDEWKEGVPKCLVARVERSSSTRGCTAHHAVIYLVVGRLLPGGLM</sequence>
<organism evidence="1 2">
    <name type="scientific">Eumeta variegata</name>
    <name type="common">Bagworm moth</name>
    <name type="synonym">Eumeta japonica</name>
    <dbReference type="NCBI Taxonomy" id="151549"/>
    <lineage>
        <taxon>Eukaryota</taxon>
        <taxon>Metazoa</taxon>
        <taxon>Ecdysozoa</taxon>
        <taxon>Arthropoda</taxon>
        <taxon>Hexapoda</taxon>
        <taxon>Insecta</taxon>
        <taxon>Pterygota</taxon>
        <taxon>Neoptera</taxon>
        <taxon>Endopterygota</taxon>
        <taxon>Lepidoptera</taxon>
        <taxon>Glossata</taxon>
        <taxon>Ditrysia</taxon>
        <taxon>Tineoidea</taxon>
        <taxon>Psychidae</taxon>
        <taxon>Oiketicinae</taxon>
        <taxon>Eumeta</taxon>
    </lineage>
</organism>
<protein>
    <submittedName>
        <fullName evidence="1">Innexin inx1</fullName>
    </submittedName>
</protein>
<dbReference type="AlphaFoldDB" id="A0A4C1TT88"/>
<evidence type="ECO:0000313" key="1">
    <source>
        <dbReference type="EMBL" id="GBP17233.1"/>
    </source>
</evidence>
<dbReference type="STRING" id="151549.A0A4C1TT88"/>
<dbReference type="OrthoDB" id="5867527at2759"/>
<accession>A0A4C1TT88</accession>
<dbReference type="EMBL" id="BGZK01000086">
    <property type="protein sequence ID" value="GBP17233.1"/>
    <property type="molecule type" value="Genomic_DNA"/>
</dbReference>
<gene>
    <name evidence="1" type="primary">ogre</name>
    <name evidence="1" type="ORF">EVAR_17731_1</name>
</gene>
<comment type="caution">
    <text evidence="1">The sequence shown here is derived from an EMBL/GenBank/DDBJ whole genome shotgun (WGS) entry which is preliminary data.</text>
</comment>
<evidence type="ECO:0000313" key="2">
    <source>
        <dbReference type="Proteomes" id="UP000299102"/>
    </source>
</evidence>